<dbReference type="InterPro" id="IPR036942">
    <property type="entry name" value="Beta-barrel_TonB_sf"/>
</dbReference>
<evidence type="ECO:0000313" key="13">
    <source>
        <dbReference type="Proteomes" id="UP000294752"/>
    </source>
</evidence>
<keyword evidence="13" id="KW-1185">Reference proteome</keyword>
<evidence type="ECO:0000256" key="9">
    <source>
        <dbReference type="RuleBase" id="RU003357"/>
    </source>
</evidence>
<dbReference type="OrthoDB" id="9768177at2"/>
<dbReference type="Pfam" id="PF13715">
    <property type="entry name" value="CarbopepD_reg_2"/>
    <property type="match status" value="1"/>
</dbReference>
<evidence type="ECO:0000259" key="11">
    <source>
        <dbReference type="Pfam" id="PF07715"/>
    </source>
</evidence>
<keyword evidence="4 8" id="KW-0812">Transmembrane</keyword>
<keyword evidence="2 8" id="KW-0813">Transport</keyword>
<dbReference type="Pfam" id="PF00593">
    <property type="entry name" value="TonB_dep_Rec_b-barrel"/>
    <property type="match status" value="1"/>
</dbReference>
<evidence type="ECO:0000259" key="10">
    <source>
        <dbReference type="Pfam" id="PF00593"/>
    </source>
</evidence>
<keyword evidence="7 8" id="KW-0998">Cell outer membrane</keyword>
<comment type="caution">
    <text evidence="12">The sequence shown here is derived from an EMBL/GenBank/DDBJ whole genome shotgun (WGS) entry which is preliminary data.</text>
</comment>
<dbReference type="Proteomes" id="UP000294752">
    <property type="component" value="Unassembled WGS sequence"/>
</dbReference>
<dbReference type="InterPro" id="IPR000531">
    <property type="entry name" value="Beta-barrel_TonB"/>
</dbReference>
<evidence type="ECO:0000256" key="5">
    <source>
        <dbReference type="ARBA" id="ARBA00023077"/>
    </source>
</evidence>
<dbReference type="Gene3D" id="2.40.170.20">
    <property type="entry name" value="TonB-dependent receptor, beta-barrel domain"/>
    <property type="match status" value="1"/>
</dbReference>
<dbReference type="PROSITE" id="PS52016">
    <property type="entry name" value="TONB_DEPENDENT_REC_3"/>
    <property type="match status" value="1"/>
</dbReference>
<dbReference type="AlphaFoldDB" id="A0A4R7CW49"/>
<name>A0A4R7CW49_9SPHI</name>
<protein>
    <submittedName>
        <fullName evidence="12">TonB-linked SusC/RagA family outer membrane protein</fullName>
    </submittedName>
</protein>
<feature type="domain" description="TonB-dependent receptor-like beta-barrel" evidence="10">
    <location>
        <begin position="447"/>
        <end position="906"/>
    </location>
</feature>
<dbReference type="NCBIfam" id="TIGR04056">
    <property type="entry name" value="OMP_RagA_SusC"/>
    <property type="match status" value="1"/>
</dbReference>
<keyword evidence="3 8" id="KW-1134">Transmembrane beta strand</keyword>
<dbReference type="InterPro" id="IPR037066">
    <property type="entry name" value="Plug_dom_sf"/>
</dbReference>
<feature type="domain" description="TonB-dependent receptor plug" evidence="11">
    <location>
        <begin position="128"/>
        <end position="236"/>
    </location>
</feature>
<organism evidence="12 13">
    <name type="scientific">Sphingobacterium paludis</name>
    <dbReference type="NCBI Taxonomy" id="1476465"/>
    <lineage>
        <taxon>Bacteria</taxon>
        <taxon>Pseudomonadati</taxon>
        <taxon>Bacteroidota</taxon>
        <taxon>Sphingobacteriia</taxon>
        <taxon>Sphingobacteriales</taxon>
        <taxon>Sphingobacteriaceae</taxon>
        <taxon>Sphingobacterium</taxon>
    </lineage>
</organism>
<dbReference type="NCBIfam" id="TIGR04057">
    <property type="entry name" value="SusC_RagA_signa"/>
    <property type="match status" value="1"/>
</dbReference>
<dbReference type="EMBL" id="SNZV01000007">
    <property type="protein sequence ID" value="TDS11881.1"/>
    <property type="molecule type" value="Genomic_DNA"/>
</dbReference>
<dbReference type="SUPFAM" id="SSF49464">
    <property type="entry name" value="Carboxypeptidase regulatory domain-like"/>
    <property type="match status" value="1"/>
</dbReference>
<gene>
    <name evidence="12" type="ORF">B0I21_107233</name>
</gene>
<dbReference type="GO" id="GO:0009279">
    <property type="term" value="C:cell outer membrane"/>
    <property type="evidence" value="ECO:0007669"/>
    <property type="project" value="UniProtKB-SubCell"/>
</dbReference>
<evidence type="ECO:0000313" key="12">
    <source>
        <dbReference type="EMBL" id="TDS11881.1"/>
    </source>
</evidence>
<dbReference type="InterPro" id="IPR008969">
    <property type="entry name" value="CarboxyPept-like_regulatory"/>
</dbReference>
<keyword evidence="6 8" id="KW-0472">Membrane</keyword>
<dbReference type="InterPro" id="IPR012910">
    <property type="entry name" value="Plug_dom"/>
</dbReference>
<evidence type="ECO:0000256" key="8">
    <source>
        <dbReference type="PROSITE-ProRule" id="PRU01360"/>
    </source>
</evidence>
<dbReference type="SUPFAM" id="SSF56935">
    <property type="entry name" value="Porins"/>
    <property type="match status" value="1"/>
</dbReference>
<reference evidence="12 13" key="1">
    <citation type="submission" date="2019-03" db="EMBL/GenBank/DDBJ databases">
        <title>Genomic Encyclopedia of Type Strains, Phase III (KMG-III): the genomes of soil and plant-associated and newly described type strains.</title>
        <authorList>
            <person name="Whitman W."/>
        </authorList>
    </citation>
    <scope>NUCLEOTIDE SEQUENCE [LARGE SCALE GENOMIC DNA]</scope>
    <source>
        <strain evidence="12 13">CGMCC 1.12801</strain>
    </source>
</reference>
<sequence length="1095" mass="123322">MINTYMLRHTSKFLRQKDILLLLCCFLFPVVTWAQTVSIMGTVKDTQTDTPIQGAAIKIQNSDVATSSDLEGKFTLDVPANAVLLISSVGYAPQTIALGNRRTLQIDLTPTNESLEEVVVVGYGAMQKKDLTGSIIQIRPDKIANENPKTVQDILRGTPGIRVGYNASAKGGGGINIRGQRSVFDAGNRNSPLLILDGMPFYGELSEINPDDIEQIDVLKDASAAAIYGSKSASGVIIISTKKGKQGKPVINLTTNIGTTTVARIRERFSTEGYLQHREDWLTKNTYGVNPETGDYEAYQGGGYNNRPGYFVRPDRLPSSVSIDDWRAYDQNVGDQSDLSIWARRLGFNGNILQNFLDGKTENWRDRTYRNGFDQDYNISVSGASERTNYYLSMGYLKNQGAEVSDAYRAVRANMKVDTKVTDWFEVGANVNFQDRSDGNVGIDLDQSMRNSPFADYADEMGNPTQFPLSAEYSQRGYNYDFQRQYLELDKGYTVLNSIVYAKIKLPFNITYAFNASPRFQFFYDRYFMSAELPGSNPATRGANREQAKRLDWSLNNTITWDKTFADKHRFTVTLVQEAEELRLWRDRIEARNILPSDALGFHNVGYGSKQDSNFSNEDTQETADGLLGRIFYSYDDRYLLTASIRRDGSSAFGTSNPYASFRSISGAWSFTNEKFFKWGHIMNSGKLRLSYGENGNRALGNPYFALANLSAGGGKMHGYINPSGDLSLYRYLMMDRLANPNLRWEKTDSWNLGLDFGFLNDRISGTFEYYKTITQDMIMTERLASFTGFQGIATNLGRVDNSGVELALNTVNIRKDNFQWSTTLGFSYNKNTIKHLYYDYVDVLDDQGNVVGRKESDDLQNNWFIGKPIGVIWNYRVTGIWQANEVEEAARYGQKPGDPKVANNYTADDVVNANGTVTHVYNNFDKEFLGQSIAPYHWSMRNEFILWKNLNFSFNIYSYAGHKSLFGDYLNNDDNGGRMQYGMANLPAKEYWTPENPTNEYGRIEAAGPTGAASAGKLYDRTFIRLENISVGYTLPHAWTSRYNINRVKIFGTIRNVATWAKDWEYGDPEANPAFDQGGGLATRLYNLGLNLVF</sequence>
<evidence type="ECO:0000256" key="3">
    <source>
        <dbReference type="ARBA" id="ARBA00022452"/>
    </source>
</evidence>
<evidence type="ECO:0000256" key="1">
    <source>
        <dbReference type="ARBA" id="ARBA00004571"/>
    </source>
</evidence>
<dbReference type="Pfam" id="PF07715">
    <property type="entry name" value="Plug"/>
    <property type="match status" value="1"/>
</dbReference>
<dbReference type="InterPro" id="IPR023997">
    <property type="entry name" value="TonB-dep_OMP_SusC/RagA_CS"/>
</dbReference>
<keyword evidence="5 9" id="KW-0798">TonB box</keyword>
<accession>A0A4R7CW49</accession>
<dbReference type="Gene3D" id="2.170.130.10">
    <property type="entry name" value="TonB-dependent receptor, plug domain"/>
    <property type="match status" value="1"/>
</dbReference>
<comment type="subcellular location">
    <subcellularLocation>
        <location evidence="1 8">Cell outer membrane</location>
        <topology evidence="1 8">Multi-pass membrane protein</topology>
    </subcellularLocation>
</comment>
<proteinExistence type="inferred from homology"/>
<evidence type="ECO:0000256" key="2">
    <source>
        <dbReference type="ARBA" id="ARBA00022448"/>
    </source>
</evidence>
<dbReference type="RefSeq" id="WP_133641328.1">
    <property type="nucleotide sequence ID" value="NZ_SNZV01000007.1"/>
</dbReference>
<dbReference type="InterPro" id="IPR039426">
    <property type="entry name" value="TonB-dep_rcpt-like"/>
</dbReference>
<comment type="similarity">
    <text evidence="8 9">Belongs to the TonB-dependent receptor family.</text>
</comment>
<evidence type="ECO:0000256" key="4">
    <source>
        <dbReference type="ARBA" id="ARBA00022692"/>
    </source>
</evidence>
<evidence type="ECO:0000256" key="6">
    <source>
        <dbReference type="ARBA" id="ARBA00023136"/>
    </source>
</evidence>
<evidence type="ECO:0000256" key="7">
    <source>
        <dbReference type="ARBA" id="ARBA00023237"/>
    </source>
</evidence>
<dbReference type="InterPro" id="IPR023996">
    <property type="entry name" value="TonB-dep_OMP_SusC/RagA"/>
</dbReference>
<dbReference type="Gene3D" id="2.60.40.1120">
    <property type="entry name" value="Carboxypeptidase-like, regulatory domain"/>
    <property type="match status" value="1"/>
</dbReference>